<evidence type="ECO:0000313" key="3">
    <source>
        <dbReference type="Proteomes" id="UP000016933"/>
    </source>
</evidence>
<keyword evidence="3" id="KW-1185">Reference proteome</keyword>
<feature type="region of interest" description="Disordered" evidence="1">
    <location>
        <begin position="397"/>
        <end position="428"/>
    </location>
</feature>
<dbReference type="EMBL" id="KB446540">
    <property type="protein sequence ID" value="EME43276.1"/>
    <property type="molecule type" value="Genomic_DNA"/>
</dbReference>
<feature type="region of interest" description="Disordered" evidence="1">
    <location>
        <begin position="71"/>
        <end position="101"/>
    </location>
</feature>
<gene>
    <name evidence="2" type="ORF">DOTSEDRAFT_35574</name>
</gene>
<dbReference type="InterPro" id="IPR013083">
    <property type="entry name" value="Znf_RING/FYVE/PHD"/>
</dbReference>
<dbReference type="InterPro" id="IPR011011">
    <property type="entry name" value="Znf_FYVE_PHD"/>
</dbReference>
<evidence type="ECO:0000313" key="2">
    <source>
        <dbReference type="EMBL" id="EME43276.1"/>
    </source>
</evidence>
<feature type="compositionally biased region" description="Basic residues" evidence="1">
    <location>
        <begin position="556"/>
        <end position="574"/>
    </location>
</feature>
<name>M2YMS4_DOTSN</name>
<reference evidence="3" key="1">
    <citation type="journal article" date="2012" name="PLoS Genet.">
        <title>The genomes of the fungal plant pathogens Cladosporium fulvum and Dothistroma septosporum reveal adaptation to different hosts and lifestyles but also signatures of common ancestry.</title>
        <authorList>
            <person name="de Wit P.J.G.M."/>
            <person name="van der Burgt A."/>
            <person name="Oekmen B."/>
            <person name="Stergiopoulos I."/>
            <person name="Abd-Elsalam K.A."/>
            <person name="Aerts A.L."/>
            <person name="Bahkali A.H."/>
            <person name="Beenen H.G."/>
            <person name="Chettri P."/>
            <person name="Cox M.P."/>
            <person name="Datema E."/>
            <person name="de Vries R.P."/>
            <person name="Dhillon B."/>
            <person name="Ganley A.R."/>
            <person name="Griffiths S.A."/>
            <person name="Guo Y."/>
            <person name="Hamelin R.C."/>
            <person name="Henrissat B."/>
            <person name="Kabir M.S."/>
            <person name="Jashni M.K."/>
            <person name="Kema G."/>
            <person name="Klaubauf S."/>
            <person name="Lapidus A."/>
            <person name="Levasseur A."/>
            <person name="Lindquist E."/>
            <person name="Mehrabi R."/>
            <person name="Ohm R.A."/>
            <person name="Owen T.J."/>
            <person name="Salamov A."/>
            <person name="Schwelm A."/>
            <person name="Schijlen E."/>
            <person name="Sun H."/>
            <person name="van den Burg H.A."/>
            <person name="van Ham R.C.H.J."/>
            <person name="Zhang S."/>
            <person name="Goodwin S.B."/>
            <person name="Grigoriev I.V."/>
            <person name="Collemare J."/>
            <person name="Bradshaw R.E."/>
        </authorList>
    </citation>
    <scope>NUCLEOTIDE SEQUENCE [LARGE SCALE GENOMIC DNA]</scope>
    <source>
        <strain evidence="3">NZE10 / CBS 128990</strain>
    </source>
</reference>
<feature type="region of interest" description="Disordered" evidence="1">
    <location>
        <begin position="337"/>
        <end position="360"/>
    </location>
</feature>
<organism evidence="2 3">
    <name type="scientific">Dothistroma septosporum (strain NZE10 / CBS 128990)</name>
    <name type="common">Red band needle blight fungus</name>
    <name type="synonym">Mycosphaerella pini</name>
    <dbReference type="NCBI Taxonomy" id="675120"/>
    <lineage>
        <taxon>Eukaryota</taxon>
        <taxon>Fungi</taxon>
        <taxon>Dikarya</taxon>
        <taxon>Ascomycota</taxon>
        <taxon>Pezizomycotina</taxon>
        <taxon>Dothideomycetes</taxon>
        <taxon>Dothideomycetidae</taxon>
        <taxon>Mycosphaerellales</taxon>
        <taxon>Mycosphaerellaceae</taxon>
        <taxon>Dothistroma</taxon>
    </lineage>
</organism>
<dbReference type="SUPFAM" id="SSF57903">
    <property type="entry name" value="FYVE/PHD zinc finger"/>
    <property type="match status" value="1"/>
</dbReference>
<protein>
    <recommendedName>
        <fullName evidence="4">Zinc finger PHD-type domain-containing protein</fullName>
    </recommendedName>
</protein>
<dbReference type="Proteomes" id="UP000016933">
    <property type="component" value="Unassembled WGS sequence"/>
</dbReference>
<feature type="region of interest" description="Disordered" evidence="1">
    <location>
        <begin position="284"/>
        <end position="312"/>
    </location>
</feature>
<sequence length="607" mass="67741">MARPARDASPLAMPSQLEMAPQPRSGWFHTERLVSDARGKASYRPVRMGRNAENLESYDRRTPHMSVLLGRPVAPIPSQPTLGPRARQLEPGTHQRTQQAKRDRMAEMLGEHITKNPDLSDHRNDEGLPEHLLAPHLEHAEAFSAAQKEATREEQRELTRVLQQRSGEIYEFDEEAHEDEFDKVNMGNQFLHQVSDCLSESNSPPENVVPVKAELPHQGRISNEPWAEPDLMSHHLNQLPGPIPTPSKQLNHAAWSRLDQGIEIVPMYAPSSPGRTRRPIVKRATASVDPVPKLTPKSTSPRRKSATTKEAVVSPDQVTLPIASKVSWQKRRATVPTLMPIPSPTKRGARDPFNDEPQKRRKVSVLPLLERHAPVAARGRSAGKASAKDLEHPFLLPAPPGMRSPWPKSETPSITTTPGSEEVLGGRRKSPTLKLRNLDAKRYTAEQAGIEEEQAEAAKALLSLSKTKDTTAVDTATYACICQYHDGDGGDAVQCDNCDSWQHVICFYEDGTSLVDKSHYCTHCKPRFIGELSAIYARQDKIRGLQSVVETVLSAPRRKASPKRRAANPRKRSVKERVRVLDGNSKRKSRKSVNYRDDRESTVEAED</sequence>
<feature type="region of interest" description="Disordered" evidence="1">
    <location>
        <begin position="1"/>
        <end position="30"/>
    </location>
</feature>
<evidence type="ECO:0000256" key="1">
    <source>
        <dbReference type="SAM" id="MobiDB-lite"/>
    </source>
</evidence>
<dbReference type="AlphaFoldDB" id="M2YMS4"/>
<reference evidence="2 3" key="2">
    <citation type="journal article" date="2012" name="PLoS Pathog.">
        <title>Diverse lifestyles and strategies of plant pathogenesis encoded in the genomes of eighteen Dothideomycetes fungi.</title>
        <authorList>
            <person name="Ohm R.A."/>
            <person name="Feau N."/>
            <person name="Henrissat B."/>
            <person name="Schoch C.L."/>
            <person name="Horwitz B.A."/>
            <person name="Barry K.W."/>
            <person name="Condon B.J."/>
            <person name="Copeland A.C."/>
            <person name="Dhillon B."/>
            <person name="Glaser F."/>
            <person name="Hesse C.N."/>
            <person name="Kosti I."/>
            <person name="LaButti K."/>
            <person name="Lindquist E.A."/>
            <person name="Lucas S."/>
            <person name="Salamov A.A."/>
            <person name="Bradshaw R.E."/>
            <person name="Ciuffetti L."/>
            <person name="Hamelin R.C."/>
            <person name="Kema G.H.J."/>
            <person name="Lawrence C."/>
            <person name="Scott J.A."/>
            <person name="Spatafora J.W."/>
            <person name="Turgeon B.G."/>
            <person name="de Wit P.J.G.M."/>
            <person name="Zhong S."/>
            <person name="Goodwin S.B."/>
            <person name="Grigoriev I.V."/>
        </authorList>
    </citation>
    <scope>NUCLEOTIDE SEQUENCE [LARGE SCALE GENOMIC DNA]</scope>
    <source>
        <strain evidence="3">NZE10 / CBS 128990</strain>
    </source>
</reference>
<dbReference type="Gene3D" id="3.30.40.10">
    <property type="entry name" value="Zinc/RING finger domain, C3HC4 (zinc finger)"/>
    <property type="match status" value="1"/>
</dbReference>
<feature type="compositionally biased region" description="Polar residues" evidence="1">
    <location>
        <begin position="410"/>
        <end position="419"/>
    </location>
</feature>
<proteinExistence type="predicted"/>
<evidence type="ECO:0008006" key="4">
    <source>
        <dbReference type="Google" id="ProtNLM"/>
    </source>
</evidence>
<feature type="region of interest" description="Disordered" evidence="1">
    <location>
        <begin position="556"/>
        <end position="607"/>
    </location>
</feature>
<dbReference type="HOGENOM" id="CLU_449786_0_0_1"/>
<dbReference type="STRING" id="675120.M2YMS4"/>
<feature type="compositionally biased region" description="Basic and acidic residues" evidence="1">
    <location>
        <begin position="594"/>
        <end position="607"/>
    </location>
</feature>
<dbReference type="OrthoDB" id="1928087at2759"/>
<feature type="compositionally biased region" description="Basic and acidic residues" evidence="1">
    <location>
        <begin position="348"/>
        <end position="358"/>
    </location>
</feature>
<accession>M2YMS4</accession>